<dbReference type="AlphaFoldDB" id="A0A061JAN8"/>
<sequence>MSAAGPMRFTEEDAVVLDRWIADVCGEEVQFPAHRQAQFPAYNQHLEMIRAAGGQSLFRHSSRSRTRETLALQNMLATLHQLCKYDMDKVESVRKEIGSVKRMLHGKEVPGEGRDPAAPSPGAAVEGDTVSTAGMNQDACVDSRKLVESYVAEIERQRQLNRASMASCRARHLKLLDQHNQLQKELNALRETEGCVMSMLDETTAALISERDAMTREQAVWEQRQQQLSNTNAAEHESGDVKCDAQEENTKTLAEWRAALNSVALELAEVQAQLSNQDTAHAVRFRQARQRLKDWQDMVEHVRRAHDQLYARTRVIGTVVETNAAGLAADSRLGYMEQLRKLNRLLFEKSAKLLGLQRGREKEESGVVGGAGGGGVMRELFTPRQLAASSASITEAASSLSTPRHRSSVSTASLTGTSTEAFSPLGLAGTGSSNAHPQAREKRRRHRHTYALLTDLRRWETALVKESAVLYGICEKGLCSTSTAAPSPSRSPSACIQQLRSLLLAT</sequence>
<name>A0A061JAN8_TRYRA</name>
<feature type="region of interest" description="Disordered" evidence="2">
    <location>
        <begin position="107"/>
        <end position="126"/>
    </location>
</feature>
<feature type="region of interest" description="Disordered" evidence="2">
    <location>
        <begin position="423"/>
        <end position="445"/>
    </location>
</feature>
<evidence type="ECO:0000256" key="2">
    <source>
        <dbReference type="SAM" id="MobiDB-lite"/>
    </source>
</evidence>
<proteinExistence type="predicted"/>
<accession>A0A061JAN8</accession>
<dbReference type="EMBL" id="AUPL01000823">
    <property type="protein sequence ID" value="ESL11425.1"/>
    <property type="molecule type" value="Genomic_DNA"/>
</dbReference>
<evidence type="ECO:0000313" key="4">
    <source>
        <dbReference type="Proteomes" id="UP000031737"/>
    </source>
</evidence>
<comment type="caution">
    <text evidence="3">The sequence shown here is derived from an EMBL/GenBank/DDBJ whole genome shotgun (WGS) entry which is preliminary data.</text>
</comment>
<reference evidence="3 4" key="1">
    <citation type="submission" date="2013-07" db="EMBL/GenBank/DDBJ databases">
        <authorList>
            <person name="Stoco P.H."/>
            <person name="Wagner G."/>
            <person name="Gerber A."/>
            <person name="Zaha A."/>
            <person name="Thompson C."/>
            <person name="Bartholomeu D.C."/>
            <person name="Luckemeyer D.D."/>
            <person name="Bahia D."/>
            <person name="Loreto E."/>
            <person name="Prestes E.B."/>
            <person name="Lima F.M."/>
            <person name="Rodrigues-Luiz G."/>
            <person name="Vallejo G.A."/>
            <person name="Filho J.F."/>
            <person name="Monteiro K.M."/>
            <person name="Tyler K.M."/>
            <person name="de Almeida L.G."/>
            <person name="Ortiz M.F."/>
            <person name="Siervo M.A."/>
            <person name="de Moraes M.H."/>
            <person name="Cunha O.L."/>
            <person name="Mendonca-Neto R."/>
            <person name="Silva R."/>
            <person name="Teixeira S.M."/>
            <person name="Murta S.M."/>
            <person name="Sincero T.C."/>
            <person name="Mendes T.A."/>
            <person name="Urmenyi T.P."/>
            <person name="Silva V.G."/>
            <person name="da Rocha W.D."/>
            <person name="Andersson B."/>
            <person name="Romanha A.J."/>
            <person name="Steindel M."/>
            <person name="de Vasconcelos A.T."/>
            <person name="Grisard E.C."/>
        </authorList>
    </citation>
    <scope>NUCLEOTIDE SEQUENCE [LARGE SCALE GENOMIC DNA]</scope>
    <source>
        <strain evidence="3 4">SC58</strain>
    </source>
</reference>
<dbReference type="OrthoDB" id="273682at2759"/>
<evidence type="ECO:0000256" key="1">
    <source>
        <dbReference type="SAM" id="Coils"/>
    </source>
</evidence>
<gene>
    <name evidence="3" type="ORF">TRSC58_00823</name>
</gene>
<organism evidence="3 4">
    <name type="scientific">Trypanosoma rangeli SC58</name>
    <dbReference type="NCBI Taxonomy" id="429131"/>
    <lineage>
        <taxon>Eukaryota</taxon>
        <taxon>Discoba</taxon>
        <taxon>Euglenozoa</taxon>
        <taxon>Kinetoplastea</taxon>
        <taxon>Metakinetoplastina</taxon>
        <taxon>Trypanosomatida</taxon>
        <taxon>Trypanosomatidae</taxon>
        <taxon>Trypanosoma</taxon>
        <taxon>Herpetosoma</taxon>
    </lineage>
</organism>
<dbReference type="VEuPathDB" id="TriTrypDB:TRSC58_00823"/>
<evidence type="ECO:0000313" key="3">
    <source>
        <dbReference type="EMBL" id="ESL11425.1"/>
    </source>
</evidence>
<keyword evidence="1" id="KW-0175">Coiled coil</keyword>
<keyword evidence="4" id="KW-1185">Reference proteome</keyword>
<dbReference type="Proteomes" id="UP000031737">
    <property type="component" value="Unassembled WGS sequence"/>
</dbReference>
<feature type="coiled-coil region" evidence="1">
    <location>
        <begin position="253"/>
        <end position="305"/>
    </location>
</feature>
<protein>
    <submittedName>
        <fullName evidence="3">Uncharacterized protein</fullName>
    </submittedName>
</protein>